<evidence type="ECO:0000313" key="3">
    <source>
        <dbReference type="Proteomes" id="UP000253647"/>
    </source>
</evidence>
<dbReference type="EMBL" id="QPJI01000039">
    <property type="protein sequence ID" value="RCW61937.1"/>
    <property type="molecule type" value="Genomic_DNA"/>
</dbReference>
<keyword evidence="1" id="KW-1133">Transmembrane helix</keyword>
<dbReference type="Proteomes" id="UP000253647">
    <property type="component" value="Unassembled WGS sequence"/>
</dbReference>
<dbReference type="AlphaFoldDB" id="A0A368X6A9"/>
<reference evidence="2 3" key="1">
    <citation type="submission" date="2018-07" db="EMBL/GenBank/DDBJ databases">
        <title>Freshwater and sediment microbial communities from various areas in North America, analyzing microbe dynamics in response to fracking.</title>
        <authorList>
            <person name="Lamendella R."/>
        </authorList>
    </citation>
    <scope>NUCLEOTIDE SEQUENCE [LARGE SCALE GENOMIC DNA]</scope>
    <source>
        <strain evidence="2 3">105B</strain>
    </source>
</reference>
<feature type="transmembrane region" description="Helical" evidence="1">
    <location>
        <begin position="20"/>
        <end position="49"/>
    </location>
</feature>
<proteinExistence type="predicted"/>
<comment type="caution">
    <text evidence="2">The sequence shown here is derived from an EMBL/GenBank/DDBJ whole genome shotgun (WGS) entry which is preliminary data.</text>
</comment>
<sequence>MTNEIQLPKYSESLKLIAKIACTIGCIAGPGMMMNGLMSFSFGLIPGVIAVLPGWFVILGSVASMALCHSFLATVQAQIETKNAMVKVKHALSKINPDA</sequence>
<keyword evidence="1" id="KW-0472">Membrane</keyword>
<organism evidence="2 3">
    <name type="scientific">Marinobacter nauticus</name>
    <name type="common">Marinobacter hydrocarbonoclasticus</name>
    <name type="synonym">Marinobacter aquaeolei</name>
    <dbReference type="NCBI Taxonomy" id="2743"/>
    <lineage>
        <taxon>Bacteria</taxon>
        <taxon>Pseudomonadati</taxon>
        <taxon>Pseudomonadota</taxon>
        <taxon>Gammaproteobacteria</taxon>
        <taxon>Pseudomonadales</taxon>
        <taxon>Marinobacteraceae</taxon>
        <taxon>Marinobacter</taxon>
    </lineage>
</organism>
<name>A0A368X6A9_MARNT</name>
<gene>
    <name evidence="2" type="ORF">DET61_1397</name>
</gene>
<evidence type="ECO:0000256" key="1">
    <source>
        <dbReference type="SAM" id="Phobius"/>
    </source>
</evidence>
<accession>A0A368X6A9</accession>
<protein>
    <submittedName>
        <fullName evidence="2">Uncharacterized protein</fullName>
    </submittedName>
</protein>
<evidence type="ECO:0000313" key="2">
    <source>
        <dbReference type="EMBL" id="RCW61937.1"/>
    </source>
</evidence>
<dbReference type="RefSeq" id="WP_041656269.1">
    <property type="nucleotide sequence ID" value="NZ_QPJI01000039.1"/>
</dbReference>
<keyword evidence="1" id="KW-0812">Transmembrane</keyword>